<dbReference type="InterPro" id="IPR039968">
    <property type="entry name" value="BcerS-like"/>
</dbReference>
<dbReference type="InterPro" id="IPR016181">
    <property type="entry name" value="Acyl_CoA_acyltransferase"/>
</dbReference>
<dbReference type="PANTHER" id="PTHR41368">
    <property type="entry name" value="PROTEIN YGHO"/>
    <property type="match status" value="1"/>
</dbReference>
<dbReference type="Proteomes" id="UP000295807">
    <property type="component" value="Unassembled WGS sequence"/>
</dbReference>
<reference evidence="1 2" key="1">
    <citation type="submission" date="2019-03" db="EMBL/GenBank/DDBJ databases">
        <title>Genomic Encyclopedia of Type Strains, Phase IV (KMG-IV): sequencing the most valuable type-strain genomes for metagenomic binning, comparative biology and taxonomic classification.</title>
        <authorList>
            <person name="Goeker M."/>
        </authorList>
    </citation>
    <scope>NUCLEOTIDE SEQUENCE [LARGE SCALE GENOMIC DNA]</scope>
    <source>
        <strain evidence="1 2">DSM 21100</strain>
    </source>
</reference>
<evidence type="ECO:0000313" key="1">
    <source>
        <dbReference type="EMBL" id="TCS86028.1"/>
    </source>
</evidence>
<comment type="caution">
    <text evidence="1">The sequence shown here is derived from an EMBL/GenBank/DDBJ whole genome shotgun (WGS) entry which is preliminary data.</text>
</comment>
<dbReference type="RefSeq" id="WP_132129836.1">
    <property type="nucleotide sequence ID" value="NZ_CP042432.1"/>
</dbReference>
<sequence>MRIIEVKDARSKREFLEVASLIYAKDPVWVRPLDTEIEAVFDPEKNNYHSHGIVTRWLLKDDKNNPIGRVAAFINEKKAWLPAQPTGGTGFFECINDPQAARMLFDTCRDWLAGHGMKAMDGPINFGENDKFWGLLTWGFTHPSFGMSYNPPYYQALFEDYGFKKLYDQETTHINITIPFTDRFSKIANWVMKKPGYEFECFNPAKADKHISDIEEIYNDAWQNFDSFSPISKETLYEQFHEMKPIMDPNLVWFATIKNEPAAFIICLPDVNQIIKKFNGKMGLWEKLRFLYYKRKGTMNRIRIIVLGVKQKFQNHGLESVLVKKLQDYTIPSHKYVEAELSWVGDFNTKMQALHVATGGSPGKKHRTYRYIFPD</sequence>
<gene>
    <name evidence="1" type="ORF">EDD80_10954</name>
</gene>
<dbReference type="OrthoDB" id="9806005at2"/>
<organism evidence="1 2">
    <name type="scientific">Anseongella ginsenosidimutans</name>
    <dbReference type="NCBI Taxonomy" id="496056"/>
    <lineage>
        <taxon>Bacteria</taxon>
        <taxon>Pseudomonadati</taxon>
        <taxon>Bacteroidota</taxon>
        <taxon>Sphingobacteriia</taxon>
        <taxon>Sphingobacteriales</taxon>
        <taxon>Sphingobacteriaceae</taxon>
        <taxon>Anseongella</taxon>
    </lineage>
</organism>
<evidence type="ECO:0008006" key="3">
    <source>
        <dbReference type="Google" id="ProtNLM"/>
    </source>
</evidence>
<dbReference type="EMBL" id="SMAD01000009">
    <property type="protein sequence ID" value="TCS86028.1"/>
    <property type="molecule type" value="Genomic_DNA"/>
</dbReference>
<accession>A0A4R3KR28</accession>
<proteinExistence type="predicted"/>
<dbReference type="AlphaFoldDB" id="A0A4R3KR28"/>
<keyword evidence="2" id="KW-1185">Reference proteome</keyword>
<dbReference type="PANTHER" id="PTHR41368:SF1">
    <property type="entry name" value="PROTEIN YGHO"/>
    <property type="match status" value="1"/>
</dbReference>
<evidence type="ECO:0000313" key="2">
    <source>
        <dbReference type="Proteomes" id="UP000295807"/>
    </source>
</evidence>
<name>A0A4R3KR28_9SPHI</name>
<dbReference type="SUPFAM" id="SSF55729">
    <property type="entry name" value="Acyl-CoA N-acyltransferases (Nat)"/>
    <property type="match status" value="1"/>
</dbReference>
<protein>
    <recommendedName>
        <fullName evidence="3">N-acetyltransferase domain-containing protein</fullName>
    </recommendedName>
</protein>
<dbReference type="Gene3D" id="3.40.630.30">
    <property type="match status" value="1"/>
</dbReference>